<dbReference type="PANTHER" id="PTHR33221:SF15">
    <property type="entry name" value="HTH-TYPE TRANSCRIPTIONAL REGULATOR YWGB-RELATED"/>
    <property type="match status" value="1"/>
</dbReference>
<gene>
    <name evidence="1" type="ORF">ACFP1M_06240</name>
</gene>
<dbReference type="Gene3D" id="1.10.10.10">
    <property type="entry name" value="Winged helix-like DNA-binding domain superfamily/Winged helix DNA-binding domain"/>
    <property type="match status" value="1"/>
</dbReference>
<proteinExistence type="predicted"/>
<protein>
    <submittedName>
        <fullName evidence="1">Rrf2 family transcriptional regulator</fullName>
    </submittedName>
</protein>
<dbReference type="InterPro" id="IPR000944">
    <property type="entry name" value="Tscrpt_reg_Rrf2"/>
</dbReference>
<reference evidence="2" key="1">
    <citation type="journal article" date="2019" name="Int. J. Syst. Evol. Microbiol.">
        <title>The Global Catalogue of Microorganisms (GCM) 10K type strain sequencing project: providing services to taxonomists for standard genome sequencing and annotation.</title>
        <authorList>
            <consortium name="The Broad Institute Genomics Platform"/>
            <consortium name="The Broad Institute Genome Sequencing Center for Infectious Disease"/>
            <person name="Wu L."/>
            <person name="Ma J."/>
        </authorList>
    </citation>
    <scope>NUCLEOTIDE SEQUENCE [LARGE SCALE GENOMIC DNA]</scope>
    <source>
        <strain evidence="2">CCM 8893</strain>
    </source>
</reference>
<dbReference type="SUPFAM" id="SSF46785">
    <property type="entry name" value="Winged helix' DNA-binding domain"/>
    <property type="match status" value="1"/>
</dbReference>
<dbReference type="RefSeq" id="WP_125574639.1">
    <property type="nucleotide sequence ID" value="NZ_JBHSSO010000016.1"/>
</dbReference>
<dbReference type="InterPro" id="IPR036390">
    <property type="entry name" value="WH_DNA-bd_sf"/>
</dbReference>
<sequence>MKYSYKLSDAVHILVYIYIAPKGLLDSQTIATSIGANPSVVRRLMATLKHTGLIISRAGAAEPRLARDPHDITLLEVSQAVEPGQMLLHVDPRTNADCPVGAHIQQTLDAAYSRIQRAAEAEMRQLTVADMIQDIQERNQKIS</sequence>
<evidence type="ECO:0000313" key="2">
    <source>
        <dbReference type="Proteomes" id="UP001596258"/>
    </source>
</evidence>
<keyword evidence="2" id="KW-1185">Reference proteome</keyword>
<dbReference type="EMBL" id="JBHSSO010000016">
    <property type="protein sequence ID" value="MFC6289801.1"/>
    <property type="molecule type" value="Genomic_DNA"/>
</dbReference>
<accession>A0ABW1UAD7</accession>
<comment type="caution">
    <text evidence="1">The sequence shown here is derived from an EMBL/GenBank/DDBJ whole genome shotgun (WGS) entry which is preliminary data.</text>
</comment>
<name>A0ABW1UAD7_9LACO</name>
<organism evidence="1 2">
    <name type="scientific">Levilactobacillus angrenensis</name>
    <dbReference type="NCBI Taxonomy" id="2486020"/>
    <lineage>
        <taxon>Bacteria</taxon>
        <taxon>Bacillati</taxon>
        <taxon>Bacillota</taxon>
        <taxon>Bacilli</taxon>
        <taxon>Lactobacillales</taxon>
        <taxon>Lactobacillaceae</taxon>
        <taxon>Levilactobacillus</taxon>
    </lineage>
</organism>
<dbReference type="Pfam" id="PF02082">
    <property type="entry name" value="Rrf2"/>
    <property type="match status" value="1"/>
</dbReference>
<dbReference type="PROSITE" id="PS51197">
    <property type="entry name" value="HTH_RRF2_2"/>
    <property type="match status" value="1"/>
</dbReference>
<dbReference type="PANTHER" id="PTHR33221">
    <property type="entry name" value="WINGED HELIX-TURN-HELIX TRANSCRIPTIONAL REGULATOR, RRF2 FAMILY"/>
    <property type="match status" value="1"/>
</dbReference>
<dbReference type="InterPro" id="IPR036388">
    <property type="entry name" value="WH-like_DNA-bd_sf"/>
</dbReference>
<dbReference type="Proteomes" id="UP001596258">
    <property type="component" value="Unassembled WGS sequence"/>
</dbReference>
<evidence type="ECO:0000313" key="1">
    <source>
        <dbReference type="EMBL" id="MFC6289801.1"/>
    </source>
</evidence>